<dbReference type="InterPro" id="IPR029044">
    <property type="entry name" value="Nucleotide-diphossugar_trans"/>
</dbReference>
<feature type="transmembrane region" description="Helical" evidence="4">
    <location>
        <begin position="6"/>
        <end position="26"/>
    </location>
</feature>
<evidence type="ECO:0000313" key="5">
    <source>
        <dbReference type="EMBL" id="QCX24618.1"/>
    </source>
</evidence>
<feature type="transmembrane region" description="Helical" evidence="4">
    <location>
        <begin position="394"/>
        <end position="413"/>
    </location>
</feature>
<keyword evidence="2" id="KW-0328">Glycosyltransferase</keyword>
<evidence type="ECO:0000256" key="4">
    <source>
        <dbReference type="SAM" id="Phobius"/>
    </source>
</evidence>
<reference evidence="5 6" key="1">
    <citation type="submission" date="2019-05" db="EMBL/GenBank/DDBJ databases">
        <title>Genome Sequence of Lactobacillus futsaii Y97, a Potential Probiotic Strain Isolated from the Futsai of Taiwan.</title>
        <authorList>
            <person name="Du X."/>
        </authorList>
    </citation>
    <scope>NUCLEOTIDE SEQUENCE [LARGE SCALE GENOMIC DNA]</scope>
    <source>
        <strain evidence="5 6">Y97</strain>
    </source>
</reference>
<feature type="transmembrane region" description="Helical" evidence="4">
    <location>
        <begin position="309"/>
        <end position="330"/>
    </location>
</feature>
<feature type="transmembrane region" description="Helical" evidence="4">
    <location>
        <begin position="342"/>
        <end position="366"/>
    </location>
</feature>
<protein>
    <submittedName>
        <fullName evidence="5">Glycosyltransferase family 2 protein</fullName>
    </submittedName>
</protein>
<organism evidence="5 6">
    <name type="scientific">Companilactobacillus futsaii</name>
    <dbReference type="NCBI Taxonomy" id="938155"/>
    <lineage>
        <taxon>Bacteria</taxon>
        <taxon>Bacillati</taxon>
        <taxon>Bacillota</taxon>
        <taxon>Bacilli</taxon>
        <taxon>Lactobacillales</taxon>
        <taxon>Lactobacillaceae</taxon>
        <taxon>Companilactobacillus</taxon>
    </lineage>
</organism>
<evidence type="ECO:0000313" key="6">
    <source>
        <dbReference type="Proteomes" id="UP000310673"/>
    </source>
</evidence>
<evidence type="ECO:0000256" key="3">
    <source>
        <dbReference type="ARBA" id="ARBA00022679"/>
    </source>
</evidence>
<keyword evidence="4" id="KW-0472">Membrane</keyword>
<dbReference type="KEGG" id="lft:FG051_05615"/>
<keyword evidence="4" id="KW-1133">Transmembrane helix</keyword>
<dbReference type="PANTHER" id="PTHR43630">
    <property type="entry name" value="POLY-BETA-1,6-N-ACETYL-D-GLUCOSAMINE SYNTHASE"/>
    <property type="match status" value="1"/>
</dbReference>
<proteinExistence type="inferred from homology"/>
<gene>
    <name evidence="5" type="ORF">FG051_05615</name>
</gene>
<dbReference type="Pfam" id="PF13641">
    <property type="entry name" value="Glyco_tranf_2_3"/>
    <property type="match status" value="1"/>
</dbReference>
<dbReference type="Proteomes" id="UP000310673">
    <property type="component" value="Chromosome"/>
</dbReference>
<dbReference type="AlphaFoldDB" id="A0A5B7SYB5"/>
<dbReference type="GO" id="GO:0016757">
    <property type="term" value="F:glycosyltransferase activity"/>
    <property type="evidence" value="ECO:0007669"/>
    <property type="project" value="UniProtKB-KW"/>
</dbReference>
<dbReference type="SUPFAM" id="SSF53448">
    <property type="entry name" value="Nucleotide-diphospho-sugar transferases"/>
    <property type="match status" value="1"/>
</dbReference>
<sequence>MMQMIIYLIAITIFIIQCAIMYFIYFKDHKLFKSEMAAAYHINNNLDQFFYFLLVPCLNEEKVIQNTLQNLLNLAGQKEIIVIDDDSDDQTIQKIKKMSGPISTVERKLPNARTGKGDSLNNAMSLVHKIIKQRKLDPKKCIVGVIDADGILSANCIYKINNAFEDEHIDAVQLRVKMKKPTTVLQTFQDIEFYTINHLIQLIRGKMHAVALCGNGQFFRYKTVTQRMGIKPWGNALLEDFELTLKFELNGLNIKYLDDAYVDQEALLNFKTLIRQRSRWAQGGLDCWKYLFRVTKSPIMSKAQKFDTYFFLTQPLLNVLADFSIIYLTIKYLIYAVGNPSFFIVSLFFLVIIGSIFGMIFTLIYLHELRITQKANIAIEESDMLNLDMKLGKFLLTVGLLSYIYVVLFLSLMKSIYSKIRGNTHWVKTKRI</sequence>
<dbReference type="Gene3D" id="3.90.550.10">
    <property type="entry name" value="Spore Coat Polysaccharide Biosynthesis Protein SpsA, Chain A"/>
    <property type="match status" value="1"/>
</dbReference>
<dbReference type="EMBL" id="CP040736">
    <property type="protein sequence ID" value="QCX24618.1"/>
    <property type="molecule type" value="Genomic_DNA"/>
</dbReference>
<keyword evidence="4" id="KW-0812">Transmembrane</keyword>
<keyword evidence="3 5" id="KW-0808">Transferase</keyword>
<name>A0A5B7SYB5_9LACO</name>
<evidence type="ECO:0000256" key="2">
    <source>
        <dbReference type="ARBA" id="ARBA00022676"/>
    </source>
</evidence>
<dbReference type="PANTHER" id="PTHR43630:SF1">
    <property type="entry name" value="POLY-BETA-1,6-N-ACETYL-D-GLUCOSAMINE SYNTHASE"/>
    <property type="match status" value="1"/>
</dbReference>
<accession>A0A5B7SYB5</accession>
<comment type="similarity">
    <text evidence="1">Belongs to the glycosyltransferase 2 family.</text>
</comment>
<evidence type="ECO:0000256" key="1">
    <source>
        <dbReference type="ARBA" id="ARBA00006739"/>
    </source>
</evidence>
<dbReference type="STRING" id="1423818.FC88_GL001809"/>